<evidence type="ECO:0000259" key="1">
    <source>
        <dbReference type="PROSITE" id="PS50181"/>
    </source>
</evidence>
<dbReference type="InterPro" id="IPR036047">
    <property type="entry name" value="F-box-like_dom_sf"/>
</dbReference>
<dbReference type="Gene3D" id="1.20.1280.50">
    <property type="match status" value="1"/>
</dbReference>
<dbReference type="KEGG" id="foc:113211243"/>
<dbReference type="Pfam" id="PF12937">
    <property type="entry name" value="F-box-like"/>
    <property type="match status" value="1"/>
</dbReference>
<evidence type="ECO:0000313" key="2">
    <source>
        <dbReference type="Proteomes" id="UP000504606"/>
    </source>
</evidence>
<dbReference type="InterPro" id="IPR001810">
    <property type="entry name" value="F-box_dom"/>
</dbReference>
<dbReference type="SUPFAM" id="SSF52047">
    <property type="entry name" value="RNI-like"/>
    <property type="match status" value="1"/>
</dbReference>
<dbReference type="InterPro" id="IPR032675">
    <property type="entry name" value="LRR_dom_sf"/>
</dbReference>
<sequence>MELLPDDALLEVMKYLKIEDLLACRLVCRRLGALAMLPELWRHQRFKLVCGDETPRYNECSVLRLAPCLRAWHVNVPLEKFHTLYSTTRCAVNKLTLSLNNVSGKDALQASLVIRNQAALGRLRRLSLGPCSWKSVLDDVEAAVLLGTVASTPGLEELKIEGFLSFAPSLLDGLHRSFPGASLKSFEHHPQSPDEEPFCDLILSTHAATLESVSLGYYPLISTSASTLLAGMPHLRRLRCGMMPGLEAVAGCEQLRLLHLCVAYDGEALATAEFLRRATQLLKVRLQCVPYVGMAPSSDMDFVLALAATGRSHLEDLSINVEDWHQDHIPQQQQSLLKALPRLPALKHLEVHGEANDELLLGITPANAPALRTLNVFTISSVECAHDALHRGAVQKLLSLNPELEFSTYVQSYCSTGGRCAWCSLGCHQEMRDDTLCDNADWFTIPRWEIVE</sequence>
<name>A0A9C6U5Q5_FRAOC</name>
<evidence type="ECO:0000313" key="3">
    <source>
        <dbReference type="RefSeq" id="XP_052124042.1"/>
    </source>
</evidence>
<dbReference type="SUPFAM" id="SSF81383">
    <property type="entry name" value="F-box domain"/>
    <property type="match status" value="1"/>
</dbReference>
<dbReference type="Gene3D" id="3.80.10.10">
    <property type="entry name" value="Ribonuclease Inhibitor"/>
    <property type="match status" value="1"/>
</dbReference>
<dbReference type="Proteomes" id="UP000504606">
    <property type="component" value="Unplaced"/>
</dbReference>
<protein>
    <submittedName>
        <fullName evidence="3">Uncharacterized protein LOC113211243</fullName>
    </submittedName>
</protein>
<dbReference type="GeneID" id="113211243"/>
<feature type="domain" description="F-box" evidence="1">
    <location>
        <begin position="1"/>
        <end position="44"/>
    </location>
</feature>
<reference evidence="3" key="1">
    <citation type="submission" date="2025-08" db="UniProtKB">
        <authorList>
            <consortium name="RefSeq"/>
        </authorList>
    </citation>
    <scope>IDENTIFICATION</scope>
    <source>
        <tissue evidence="3">Whole organism</tissue>
    </source>
</reference>
<organism evidence="2 3">
    <name type="scientific">Frankliniella occidentalis</name>
    <name type="common">Western flower thrips</name>
    <name type="synonym">Euthrips occidentalis</name>
    <dbReference type="NCBI Taxonomy" id="133901"/>
    <lineage>
        <taxon>Eukaryota</taxon>
        <taxon>Metazoa</taxon>
        <taxon>Ecdysozoa</taxon>
        <taxon>Arthropoda</taxon>
        <taxon>Hexapoda</taxon>
        <taxon>Insecta</taxon>
        <taxon>Pterygota</taxon>
        <taxon>Neoptera</taxon>
        <taxon>Paraneoptera</taxon>
        <taxon>Thysanoptera</taxon>
        <taxon>Terebrantia</taxon>
        <taxon>Thripoidea</taxon>
        <taxon>Thripidae</taxon>
        <taxon>Frankliniella</taxon>
    </lineage>
</organism>
<gene>
    <name evidence="3" type="primary">LOC113211243</name>
</gene>
<proteinExistence type="predicted"/>
<dbReference type="AlphaFoldDB" id="A0A9C6U5Q5"/>
<dbReference type="OrthoDB" id="9856535at2759"/>
<dbReference type="RefSeq" id="XP_052124042.1">
    <property type="nucleotide sequence ID" value="XM_052268082.1"/>
</dbReference>
<dbReference type="PROSITE" id="PS50181">
    <property type="entry name" value="FBOX"/>
    <property type="match status" value="1"/>
</dbReference>
<dbReference type="SMART" id="SM00256">
    <property type="entry name" value="FBOX"/>
    <property type="match status" value="1"/>
</dbReference>
<keyword evidence="2" id="KW-1185">Reference proteome</keyword>
<accession>A0A9C6U5Q5</accession>